<dbReference type="GO" id="GO:0000747">
    <property type="term" value="P:conjugation with cellular fusion"/>
    <property type="evidence" value="ECO:0007669"/>
    <property type="project" value="TreeGrafter"/>
</dbReference>
<dbReference type="GO" id="GO:0005802">
    <property type="term" value="C:trans-Golgi network"/>
    <property type="evidence" value="ECO:0007669"/>
    <property type="project" value="TreeGrafter"/>
</dbReference>
<organism evidence="2 3">
    <name type="scientific">Hanseniaspora valbyensis NRRL Y-1626</name>
    <dbReference type="NCBI Taxonomy" id="766949"/>
    <lineage>
        <taxon>Eukaryota</taxon>
        <taxon>Fungi</taxon>
        <taxon>Dikarya</taxon>
        <taxon>Ascomycota</taxon>
        <taxon>Saccharomycotina</taxon>
        <taxon>Saccharomycetes</taxon>
        <taxon>Saccharomycodales</taxon>
        <taxon>Saccharomycodaceae</taxon>
        <taxon>Hanseniaspora</taxon>
    </lineage>
</organism>
<dbReference type="PANTHER" id="PTHR47351">
    <property type="entry name" value="CHITIN BIOSYNTHESIS PROTEIN CHS5"/>
    <property type="match status" value="1"/>
</dbReference>
<comment type="caution">
    <text evidence="2">The sequence shown here is derived from an EMBL/GenBank/DDBJ whole genome shotgun (WGS) entry which is preliminary data.</text>
</comment>
<dbReference type="GO" id="GO:0006893">
    <property type="term" value="P:Golgi to plasma membrane transport"/>
    <property type="evidence" value="ECO:0007669"/>
    <property type="project" value="TreeGrafter"/>
</dbReference>
<dbReference type="SUPFAM" id="SSF52113">
    <property type="entry name" value="BRCT domain"/>
    <property type="match status" value="1"/>
</dbReference>
<dbReference type="SMART" id="SM00292">
    <property type="entry name" value="BRCT"/>
    <property type="match status" value="1"/>
</dbReference>
<dbReference type="PANTHER" id="PTHR47351:SF1">
    <property type="entry name" value="CHITIN BIOSYNTHESIS PROTEIN CHS5"/>
    <property type="match status" value="1"/>
</dbReference>
<dbReference type="OrthoDB" id="245697at2759"/>
<dbReference type="Proteomes" id="UP000092321">
    <property type="component" value="Unassembled WGS sequence"/>
</dbReference>
<proteinExistence type="predicted"/>
<dbReference type="InterPro" id="IPR001357">
    <property type="entry name" value="BRCT_dom"/>
</dbReference>
<dbReference type="InterPro" id="IPR052827">
    <property type="entry name" value="CHS_Export/Cell_Fusion_Reg"/>
</dbReference>
<feature type="non-terminal residue" evidence="2">
    <location>
        <position position="263"/>
    </location>
</feature>
<dbReference type="PROSITE" id="PS50172">
    <property type="entry name" value="BRCT"/>
    <property type="match status" value="1"/>
</dbReference>
<dbReference type="Pfam" id="PF16893">
    <property type="entry name" value="fn3_2"/>
    <property type="match status" value="1"/>
</dbReference>
<sequence length="263" mass="29562">MSRVVDVTIGKHDSSITYLTTSDFKVLEFPSSLLPDNIKTGAVLKIQIDFNESLTKETNNKFIDFQNNLLDKISTFKPKKPELFVKTKLPTSITLAWEPLNLGIAKLKNVSLWHKSLKLSQIATIYNIQNRTYKLTGLNISSKHVFQLRIDTSNGIYSSEMMLAETLSSNDLSGFNICVGALSDGNTTFDDIKAVADALSISQLSRQCNEDTTHYITDTVDDENEEHDLQLNVAKNLNIPIVKPNWLQGCLKEKQLLGVKKFY</sequence>
<reference evidence="3" key="1">
    <citation type="journal article" date="2016" name="Proc. Natl. Acad. Sci. U.S.A.">
        <title>Comparative genomics of biotechnologically important yeasts.</title>
        <authorList>
            <person name="Riley R."/>
            <person name="Haridas S."/>
            <person name="Wolfe K.H."/>
            <person name="Lopes M.R."/>
            <person name="Hittinger C.T."/>
            <person name="Goeker M."/>
            <person name="Salamov A.A."/>
            <person name="Wisecaver J.H."/>
            <person name="Long T.M."/>
            <person name="Calvey C.H."/>
            <person name="Aerts A.L."/>
            <person name="Barry K.W."/>
            <person name="Choi C."/>
            <person name="Clum A."/>
            <person name="Coughlan A.Y."/>
            <person name="Deshpande S."/>
            <person name="Douglass A.P."/>
            <person name="Hanson S.J."/>
            <person name="Klenk H.-P."/>
            <person name="LaButti K.M."/>
            <person name="Lapidus A."/>
            <person name="Lindquist E.A."/>
            <person name="Lipzen A.M."/>
            <person name="Meier-Kolthoff J.P."/>
            <person name="Ohm R.A."/>
            <person name="Otillar R.P."/>
            <person name="Pangilinan J.L."/>
            <person name="Peng Y."/>
            <person name="Rokas A."/>
            <person name="Rosa C.A."/>
            <person name="Scheuner C."/>
            <person name="Sibirny A.A."/>
            <person name="Slot J.C."/>
            <person name="Stielow J.B."/>
            <person name="Sun H."/>
            <person name="Kurtzman C.P."/>
            <person name="Blackwell M."/>
            <person name="Grigoriev I.V."/>
            <person name="Jeffries T.W."/>
        </authorList>
    </citation>
    <scope>NUCLEOTIDE SEQUENCE [LARGE SCALE GENOMIC DNA]</scope>
    <source>
        <strain evidence="3">NRRL Y-1626</strain>
    </source>
</reference>
<dbReference type="Pfam" id="PF00533">
    <property type="entry name" value="BRCT"/>
    <property type="match status" value="1"/>
</dbReference>
<accession>A0A1B7TGG4</accession>
<dbReference type="AlphaFoldDB" id="A0A1B7TGG4"/>
<dbReference type="SUPFAM" id="SSF49265">
    <property type="entry name" value="Fibronectin type III"/>
    <property type="match status" value="1"/>
</dbReference>
<dbReference type="EMBL" id="LXPE01000006">
    <property type="protein sequence ID" value="OBA27832.1"/>
    <property type="molecule type" value="Genomic_DNA"/>
</dbReference>
<evidence type="ECO:0000313" key="2">
    <source>
        <dbReference type="EMBL" id="OBA27832.1"/>
    </source>
</evidence>
<dbReference type="InterPro" id="IPR036420">
    <property type="entry name" value="BRCT_dom_sf"/>
</dbReference>
<dbReference type="Gene3D" id="3.40.50.10190">
    <property type="entry name" value="BRCT domain"/>
    <property type="match status" value="1"/>
</dbReference>
<dbReference type="Gene3D" id="2.60.40.10">
    <property type="entry name" value="Immunoglobulins"/>
    <property type="match status" value="1"/>
</dbReference>
<evidence type="ECO:0000259" key="1">
    <source>
        <dbReference type="PROSITE" id="PS50172"/>
    </source>
</evidence>
<keyword evidence="3" id="KW-1185">Reference proteome</keyword>
<dbReference type="GO" id="GO:0046983">
    <property type="term" value="F:protein dimerization activity"/>
    <property type="evidence" value="ECO:0007669"/>
    <property type="project" value="InterPro"/>
</dbReference>
<dbReference type="InterPro" id="IPR031669">
    <property type="entry name" value="Fn3_2"/>
</dbReference>
<dbReference type="InterPro" id="IPR031673">
    <property type="entry name" value="Chs5_N"/>
</dbReference>
<name>A0A1B7TGG4_9ASCO</name>
<protein>
    <recommendedName>
        <fullName evidence="1">BRCT domain-containing protein</fullName>
    </recommendedName>
</protein>
<gene>
    <name evidence="2" type="ORF">HANVADRAFT_30617</name>
</gene>
<dbReference type="GO" id="GO:0034044">
    <property type="term" value="C:exomer complex"/>
    <property type="evidence" value="ECO:0007669"/>
    <property type="project" value="TreeGrafter"/>
</dbReference>
<feature type="domain" description="BRCT" evidence="1">
    <location>
        <begin position="167"/>
        <end position="263"/>
    </location>
</feature>
<evidence type="ECO:0000313" key="3">
    <source>
        <dbReference type="Proteomes" id="UP000092321"/>
    </source>
</evidence>
<dbReference type="Pfam" id="PF16892">
    <property type="entry name" value="CHS5_N"/>
    <property type="match status" value="1"/>
</dbReference>
<dbReference type="InterPro" id="IPR036116">
    <property type="entry name" value="FN3_sf"/>
</dbReference>
<dbReference type="Gene3D" id="6.20.120.50">
    <property type="match status" value="1"/>
</dbReference>
<dbReference type="InterPro" id="IPR013783">
    <property type="entry name" value="Ig-like_fold"/>
</dbReference>